<evidence type="ECO:0000313" key="2">
    <source>
        <dbReference type="EMBL" id="GME83481.1"/>
    </source>
</evidence>
<evidence type="ECO:0000256" key="1">
    <source>
        <dbReference type="SAM" id="MobiDB-lite"/>
    </source>
</evidence>
<accession>A0A9W6TA14</accession>
<reference evidence="2" key="1">
    <citation type="submission" date="2023-04" db="EMBL/GenBank/DDBJ databases">
        <title>Ambrosiozyma monospora NBRC 1965.</title>
        <authorList>
            <person name="Ichikawa N."/>
            <person name="Sato H."/>
            <person name="Tonouchi N."/>
        </authorList>
    </citation>
    <scope>NUCLEOTIDE SEQUENCE</scope>
    <source>
        <strain evidence="2">NBRC 1965</strain>
    </source>
</reference>
<dbReference type="Proteomes" id="UP001165063">
    <property type="component" value="Unassembled WGS sequence"/>
</dbReference>
<proteinExistence type="predicted"/>
<dbReference type="EMBL" id="BSXU01016483">
    <property type="protein sequence ID" value="GME83481.1"/>
    <property type="molecule type" value="Genomic_DNA"/>
</dbReference>
<gene>
    <name evidence="2" type="ORF">Amon01_001006000</name>
</gene>
<keyword evidence="3" id="KW-1185">Reference proteome</keyword>
<dbReference type="AlphaFoldDB" id="A0A9W6TA14"/>
<name>A0A9W6TA14_AMBMO</name>
<organism evidence="2 3">
    <name type="scientific">Ambrosiozyma monospora</name>
    <name type="common">Yeast</name>
    <name type="synonym">Endomycopsis monosporus</name>
    <dbReference type="NCBI Taxonomy" id="43982"/>
    <lineage>
        <taxon>Eukaryota</taxon>
        <taxon>Fungi</taxon>
        <taxon>Dikarya</taxon>
        <taxon>Ascomycota</taxon>
        <taxon>Saccharomycotina</taxon>
        <taxon>Pichiomycetes</taxon>
        <taxon>Pichiales</taxon>
        <taxon>Pichiaceae</taxon>
        <taxon>Ambrosiozyma</taxon>
    </lineage>
</organism>
<feature type="region of interest" description="Disordered" evidence="1">
    <location>
        <begin position="50"/>
        <end position="83"/>
    </location>
</feature>
<protein>
    <submittedName>
        <fullName evidence="2">Unnamed protein product</fullName>
    </submittedName>
</protein>
<comment type="caution">
    <text evidence="2">The sequence shown here is derived from an EMBL/GenBank/DDBJ whole genome shotgun (WGS) entry which is preliminary data.</text>
</comment>
<evidence type="ECO:0000313" key="3">
    <source>
        <dbReference type="Proteomes" id="UP001165063"/>
    </source>
</evidence>
<sequence length="111" mass="12832">MRKLVDLGETREAQLIATKYIAKEFNLAQLFKHDKYGLGSFFKSLNWNISEGNDSRKRGKDKTQANGNYGDRVNKVNVKPHPKEGDVTILNGFKIRTFEFDELDPNDQQKR</sequence>